<feature type="signal peptide" evidence="1">
    <location>
        <begin position="1"/>
        <end position="21"/>
    </location>
</feature>
<feature type="chain" id="PRO_5005327448" evidence="1">
    <location>
        <begin position="22"/>
        <end position="100"/>
    </location>
</feature>
<name>A0A0K0E4M0_STRER</name>
<protein>
    <submittedName>
        <fullName evidence="3">Defensin-like protein</fullName>
    </submittedName>
</protein>
<dbReference type="WBParaSite" id="SSTP_0000443950.1">
    <property type="protein sequence ID" value="SSTP_0000443950.1"/>
    <property type="gene ID" value="SSTP_0000443950"/>
</dbReference>
<evidence type="ECO:0000256" key="1">
    <source>
        <dbReference type="SAM" id="SignalP"/>
    </source>
</evidence>
<keyword evidence="2" id="KW-1185">Reference proteome</keyword>
<dbReference type="Proteomes" id="UP000035681">
    <property type="component" value="Unplaced"/>
</dbReference>
<evidence type="ECO:0000313" key="2">
    <source>
        <dbReference type="Proteomes" id="UP000035681"/>
    </source>
</evidence>
<dbReference type="AlphaFoldDB" id="A0A0K0E4M0"/>
<dbReference type="WBParaSite" id="TCONS_00015412.p1">
    <property type="protein sequence ID" value="TCONS_00015412.p1"/>
    <property type="gene ID" value="XLOC_009714"/>
</dbReference>
<proteinExistence type="predicted"/>
<keyword evidence="1" id="KW-0732">Signal</keyword>
<organism evidence="3">
    <name type="scientific">Strongyloides stercoralis</name>
    <name type="common">Threadworm</name>
    <dbReference type="NCBI Taxonomy" id="6248"/>
    <lineage>
        <taxon>Eukaryota</taxon>
        <taxon>Metazoa</taxon>
        <taxon>Ecdysozoa</taxon>
        <taxon>Nematoda</taxon>
        <taxon>Chromadorea</taxon>
        <taxon>Rhabditida</taxon>
        <taxon>Tylenchina</taxon>
        <taxon>Panagrolaimomorpha</taxon>
        <taxon>Strongyloidoidea</taxon>
        <taxon>Strongyloididae</taxon>
        <taxon>Strongyloides</taxon>
    </lineage>
</organism>
<accession>A0A0K0E4M0</accession>
<reference evidence="3" key="1">
    <citation type="submission" date="2015-08" db="UniProtKB">
        <authorList>
            <consortium name="WormBaseParasite"/>
        </authorList>
    </citation>
    <scope>IDENTIFICATION</scope>
</reference>
<evidence type="ECO:0000313" key="3">
    <source>
        <dbReference type="WBParaSite" id="SSTP_0000443950.1"/>
    </source>
</evidence>
<sequence length="100" mass="11106">MKYLFILVVTLALITENGILAGSTSSSNTLICKNGHCYTQCKINGREVPCRSSYFKDTINVSLCNNEKCQKDCKKEGKKGYCDLTAKIEGNIIKNKCICQ</sequence>